<dbReference type="Proteomes" id="UP000198824">
    <property type="component" value="Unassembled WGS sequence"/>
</dbReference>
<sequence>MLCQAAGMAAPVSAPIRIGIGGWTYAPWRGGVFYPPKLRQADELGHACSVLTGLEIEGTYHRLATPASYAKWAAAAPDDFVFSVKASRFCTNRRVLADAGEGIATFLDSGLTELGPKLGPILWQFMATKQFDPDDFGAFLRLLPATHKGVKLRHAIEPRHESFRDPAFIAMARAAGVAIVFADAKFPQFADLTGDFAYARLQAAQADVETGYPAAELDHWATVARGWAAGETPAGLAYVDPAPAPSMPRETFLFFINGAKERAPAAAQALIERVGRA</sequence>
<proteinExistence type="predicted"/>
<dbReference type="InterPro" id="IPR036520">
    <property type="entry name" value="UPF0759_sf"/>
</dbReference>
<name>A0A1I6JH50_9SPHN</name>
<organism evidence="1 2">
    <name type="scientific">Sphingomonas jatrophae</name>
    <dbReference type="NCBI Taxonomy" id="1166337"/>
    <lineage>
        <taxon>Bacteria</taxon>
        <taxon>Pseudomonadati</taxon>
        <taxon>Pseudomonadota</taxon>
        <taxon>Alphaproteobacteria</taxon>
        <taxon>Sphingomonadales</taxon>
        <taxon>Sphingomonadaceae</taxon>
        <taxon>Sphingomonas</taxon>
    </lineage>
</organism>
<accession>A0A1I6JH50</accession>
<dbReference type="EMBL" id="FOZG01000001">
    <property type="protein sequence ID" value="SFR78313.1"/>
    <property type="molecule type" value="Genomic_DNA"/>
</dbReference>
<gene>
    <name evidence="1" type="ORF">SAMN05192580_0269</name>
</gene>
<evidence type="ECO:0000313" key="2">
    <source>
        <dbReference type="Proteomes" id="UP000198824"/>
    </source>
</evidence>
<dbReference type="STRING" id="1166337.SAMN05192580_0269"/>
<dbReference type="SUPFAM" id="SSF117396">
    <property type="entry name" value="TM1631-like"/>
    <property type="match status" value="1"/>
</dbReference>
<dbReference type="AlphaFoldDB" id="A0A1I6JH50"/>
<keyword evidence="2" id="KW-1185">Reference proteome</keyword>
<dbReference type="PANTHER" id="PTHR30348">
    <property type="entry name" value="UNCHARACTERIZED PROTEIN YECE"/>
    <property type="match status" value="1"/>
</dbReference>
<dbReference type="PANTHER" id="PTHR30348:SF4">
    <property type="entry name" value="DUF72 DOMAIN-CONTAINING PROTEIN"/>
    <property type="match status" value="1"/>
</dbReference>
<dbReference type="InterPro" id="IPR002763">
    <property type="entry name" value="DUF72"/>
</dbReference>
<dbReference type="Gene3D" id="3.20.20.410">
    <property type="entry name" value="Protein of unknown function UPF0759"/>
    <property type="match status" value="1"/>
</dbReference>
<evidence type="ECO:0000313" key="1">
    <source>
        <dbReference type="EMBL" id="SFR78313.1"/>
    </source>
</evidence>
<dbReference type="Pfam" id="PF01904">
    <property type="entry name" value="DUF72"/>
    <property type="match status" value="1"/>
</dbReference>
<protein>
    <submittedName>
        <fullName evidence="1">Uncharacterized conserved protein YecE, DUF72 family</fullName>
    </submittedName>
</protein>
<reference evidence="1 2" key="1">
    <citation type="submission" date="2016-10" db="EMBL/GenBank/DDBJ databases">
        <authorList>
            <person name="de Groot N.N."/>
        </authorList>
    </citation>
    <scope>NUCLEOTIDE SEQUENCE [LARGE SCALE GENOMIC DNA]</scope>
    <source>
        <strain evidence="1 2">S5-249</strain>
    </source>
</reference>